<keyword evidence="12" id="KW-1185">Reference proteome</keyword>
<reference evidence="11" key="1">
    <citation type="submission" date="2022-01" db="EMBL/GenBank/DDBJ databases">
        <authorList>
            <person name="King R."/>
        </authorList>
    </citation>
    <scope>NUCLEOTIDE SEQUENCE</scope>
</reference>
<sequence>MKLEMVTQIYILLLICSIKGSVQLSREPKDESLHKVTKKEFINNPDDKIPHLIVHKETVKLDTNTTNSTKPPSKGKVSGNVKVTENDSPQIESGTVIRGVLVFVGISMIFILYLGCKTYRKRNLNVIVRKYGVRTRRSDVEMRPLPLDDDDEDETVFDVGNLNKS</sequence>
<keyword evidence="7" id="KW-0325">Glycoprotein</keyword>
<keyword evidence="4 10" id="KW-0732">Signal</keyword>
<dbReference type="EMBL" id="OV651818">
    <property type="protein sequence ID" value="CAH1111822.1"/>
    <property type="molecule type" value="Genomic_DNA"/>
</dbReference>
<evidence type="ECO:0000256" key="8">
    <source>
        <dbReference type="SAM" id="MobiDB-lite"/>
    </source>
</evidence>
<evidence type="ECO:0000256" key="7">
    <source>
        <dbReference type="ARBA" id="ARBA00023180"/>
    </source>
</evidence>
<evidence type="ECO:0000256" key="4">
    <source>
        <dbReference type="ARBA" id="ARBA00022729"/>
    </source>
</evidence>
<name>A0A9P0D8J4_9CUCU</name>
<evidence type="ECO:0000313" key="12">
    <source>
        <dbReference type="Proteomes" id="UP001153636"/>
    </source>
</evidence>
<comment type="subcellular location">
    <subcellularLocation>
        <location evidence="1">Membrane</location>
        <topology evidence="1">Single-pass type I membrane protein</topology>
    </subcellularLocation>
</comment>
<dbReference type="GO" id="GO:0016020">
    <property type="term" value="C:membrane"/>
    <property type="evidence" value="ECO:0007669"/>
    <property type="project" value="UniProtKB-SubCell"/>
</dbReference>
<gene>
    <name evidence="11" type="ORF">PSYICH_LOCUS11934</name>
</gene>
<keyword evidence="6 9" id="KW-0472">Membrane</keyword>
<evidence type="ECO:0000313" key="11">
    <source>
        <dbReference type="EMBL" id="CAH1111822.1"/>
    </source>
</evidence>
<evidence type="ECO:0000256" key="10">
    <source>
        <dbReference type="SAM" id="SignalP"/>
    </source>
</evidence>
<evidence type="ECO:0000256" key="6">
    <source>
        <dbReference type="ARBA" id="ARBA00023136"/>
    </source>
</evidence>
<feature type="transmembrane region" description="Helical" evidence="9">
    <location>
        <begin position="96"/>
        <end position="115"/>
    </location>
</feature>
<protein>
    <submittedName>
        <fullName evidence="11">Uncharacterized protein</fullName>
    </submittedName>
</protein>
<dbReference type="PANTHER" id="PTHR28607:SF4">
    <property type="entry name" value="TRANSMEMBRANE PROTEIN"/>
    <property type="match status" value="1"/>
</dbReference>
<evidence type="ECO:0000256" key="5">
    <source>
        <dbReference type="ARBA" id="ARBA00022989"/>
    </source>
</evidence>
<dbReference type="PANTHER" id="PTHR28607">
    <property type="entry name" value="EXPRESSED PROTEIN"/>
    <property type="match status" value="1"/>
</dbReference>
<feature type="region of interest" description="Disordered" evidence="8">
    <location>
        <begin position="63"/>
        <end position="85"/>
    </location>
</feature>
<proteinExistence type="inferred from homology"/>
<evidence type="ECO:0000256" key="3">
    <source>
        <dbReference type="ARBA" id="ARBA00022692"/>
    </source>
</evidence>
<feature type="chain" id="PRO_5040482711" evidence="10">
    <location>
        <begin position="25"/>
        <end position="165"/>
    </location>
</feature>
<evidence type="ECO:0000256" key="2">
    <source>
        <dbReference type="ARBA" id="ARBA00006986"/>
    </source>
</evidence>
<evidence type="ECO:0000256" key="1">
    <source>
        <dbReference type="ARBA" id="ARBA00004479"/>
    </source>
</evidence>
<feature type="signal peptide" evidence="10">
    <location>
        <begin position="1"/>
        <end position="24"/>
    </location>
</feature>
<organism evidence="11 12">
    <name type="scientific">Psylliodes chrysocephalus</name>
    <dbReference type="NCBI Taxonomy" id="3402493"/>
    <lineage>
        <taxon>Eukaryota</taxon>
        <taxon>Metazoa</taxon>
        <taxon>Ecdysozoa</taxon>
        <taxon>Arthropoda</taxon>
        <taxon>Hexapoda</taxon>
        <taxon>Insecta</taxon>
        <taxon>Pterygota</taxon>
        <taxon>Neoptera</taxon>
        <taxon>Endopterygota</taxon>
        <taxon>Coleoptera</taxon>
        <taxon>Polyphaga</taxon>
        <taxon>Cucujiformia</taxon>
        <taxon>Chrysomeloidea</taxon>
        <taxon>Chrysomelidae</taxon>
        <taxon>Galerucinae</taxon>
        <taxon>Alticini</taxon>
        <taxon>Psylliodes</taxon>
    </lineage>
</organism>
<evidence type="ECO:0000256" key="9">
    <source>
        <dbReference type="SAM" id="Phobius"/>
    </source>
</evidence>
<dbReference type="Proteomes" id="UP001153636">
    <property type="component" value="Chromosome 6"/>
</dbReference>
<dbReference type="InterPro" id="IPR009565">
    <property type="entry name" value="FAM174-like"/>
</dbReference>
<accession>A0A9P0D8J4</accession>
<dbReference type="AlphaFoldDB" id="A0A9P0D8J4"/>
<comment type="similarity">
    <text evidence="2">Belongs to the FAM174 family.</text>
</comment>
<dbReference type="OrthoDB" id="5917722at2759"/>
<keyword evidence="3 9" id="KW-0812">Transmembrane</keyword>
<keyword evidence="5 9" id="KW-1133">Transmembrane helix</keyword>
<dbReference type="Pfam" id="PF06679">
    <property type="entry name" value="DUF1180"/>
    <property type="match status" value="1"/>
</dbReference>